<name>A0ABW5D701_9BACT</name>
<dbReference type="InterPro" id="IPR029060">
    <property type="entry name" value="PIN-like_dom_sf"/>
</dbReference>
<dbReference type="GO" id="GO:0003677">
    <property type="term" value="F:DNA binding"/>
    <property type="evidence" value="ECO:0007669"/>
    <property type="project" value="UniProtKB-KW"/>
</dbReference>
<evidence type="ECO:0000313" key="1">
    <source>
        <dbReference type="EMBL" id="MFD2256134.1"/>
    </source>
</evidence>
<dbReference type="SUPFAM" id="SSF88723">
    <property type="entry name" value="PIN domain-like"/>
    <property type="match status" value="1"/>
</dbReference>
<organism evidence="1 2">
    <name type="scientific">Luteolibacter algae</name>
    <dbReference type="NCBI Taxonomy" id="454151"/>
    <lineage>
        <taxon>Bacteria</taxon>
        <taxon>Pseudomonadati</taxon>
        <taxon>Verrucomicrobiota</taxon>
        <taxon>Verrucomicrobiia</taxon>
        <taxon>Verrucomicrobiales</taxon>
        <taxon>Verrucomicrobiaceae</taxon>
        <taxon>Luteolibacter</taxon>
    </lineage>
</organism>
<reference evidence="2" key="1">
    <citation type="journal article" date="2019" name="Int. J. Syst. Evol. Microbiol.">
        <title>The Global Catalogue of Microorganisms (GCM) 10K type strain sequencing project: providing services to taxonomists for standard genome sequencing and annotation.</title>
        <authorList>
            <consortium name="The Broad Institute Genomics Platform"/>
            <consortium name="The Broad Institute Genome Sequencing Center for Infectious Disease"/>
            <person name="Wu L."/>
            <person name="Ma J."/>
        </authorList>
    </citation>
    <scope>NUCLEOTIDE SEQUENCE [LARGE SCALE GENOMIC DNA]</scope>
    <source>
        <strain evidence="2">CGMCC 4.7106</strain>
    </source>
</reference>
<dbReference type="EMBL" id="JBHUIT010000003">
    <property type="protein sequence ID" value="MFD2256134.1"/>
    <property type="molecule type" value="Genomic_DNA"/>
</dbReference>
<proteinExistence type="predicted"/>
<evidence type="ECO:0000313" key="2">
    <source>
        <dbReference type="Proteomes" id="UP001597375"/>
    </source>
</evidence>
<comment type="caution">
    <text evidence="1">The sequence shown here is derived from an EMBL/GenBank/DDBJ whole genome shotgun (WGS) entry which is preliminary data.</text>
</comment>
<dbReference type="RefSeq" id="WP_386819096.1">
    <property type="nucleotide sequence ID" value="NZ_JBHUIT010000003.1"/>
</dbReference>
<sequence length="195" mass="22484">MAQTKIIVDSNSYFRLAQNIHPFLCTPFGKEDFTIYMHADLNVEIKCSSRIRNKFHWVSETKFANNRGRSVSLSREQKSEIADTFDFMWEYVKEEFLAGRGKGPSRVDTTIVATAMVLGIRLVTDDQDMMELAGTYGVHQITSLGLMKLMLDEKHIDDGKIDQVVGQWIYDNDTPYKDWKAEFRRLFGRKVPKGS</sequence>
<keyword evidence="2" id="KW-1185">Reference proteome</keyword>
<protein>
    <submittedName>
        <fullName evidence="1">DNA-binding protein</fullName>
    </submittedName>
</protein>
<dbReference type="Proteomes" id="UP001597375">
    <property type="component" value="Unassembled WGS sequence"/>
</dbReference>
<gene>
    <name evidence="1" type="ORF">ACFSSA_05545</name>
</gene>
<keyword evidence="1" id="KW-0238">DNA-binding</keyword>
<accession>A0ABW5D701</accession>